<name>A0A1S4FZG9_AEDAE</name>
<evidence type="ECO:0000256" key="1">
    <source>
        <dbReference type="RuleBase" id="RU000363"/>
    </source>
</evidence>
<dbReference type="OrthoDB" id="6251714at2759"/>
<dbReference type="PRINTS" id="PR00081">
    <property type="entry name" value="GDHRDH"/>
</dbReference>
<dbReference type="PANTHER" id="PTHR24322">
    <property type="entry name" value="PKSB"/>
    <property type="match status" value="1"/>
</dbReference>
<comment type="similarity">
    <text evidence="1">Belongs to the short-chain dehydrogenases/reductases (SDR) family.</text>
</comment>
<evidence type="ECO:0000313" key="3">
    <source>
        <dbReference type="Proteomes" id="UP000008820"/>
    </source>
</evidence>
<reference evidence="2" key="2">
    <citation type="submission" date="2020-05" db="UniProtKB">
        <authorList>
            <consortium name="EnsemblMetazoa"/>
        </authorList>
    </citation>
    <scope>IDENTIFICATION</scope>
    <source>
        <strain evidence="2">LVP_AGWG</strain>
    </source>
</reference>
<dbReference type="GO" id="GO:0005811">
    <property type="term" value="C:lipid droplet"/>
    <property type="evidence" value="ECO:0007669"/>
    <property type="project" value="TreeGrafter"/>
</dbReference>
<dbReference type="PANTHER" id="PTHR24322:SF748">
    <property type="entry name" value="FI23927P1-RELATED"/>
    <property type="match status" value="1"/>
</dbReference>
<keyword evidence="3" id="KW-1185">Reference proteome</keyword>
<dbReference type="InParanoid" id="A0A1S4FZG9"/>
<dbReference type="AlphaFoldDB" id="A0A1S4FZG9"/>
<sequence>MAHQEQYFQHKDGEYTPASVDFTKIKNARKSKQFFVQVIKVVVMFIPTLVTEWYKYLFGKKKSVKGQVALVTGGGNGLGRALCFRLAKEGCLVAVADIDMISAERTAAEIRNLGNKSAAFKVDVGDQRSIEQLKIDVEAQLGPVDILVNNAGLLAMLSLSEGNTEDVQRIVDVNFTSHIWAIRAFKDGMMERRRGHIVAVSSTFGIVPFGRTVCYSATKFGVRGLMEGLNEEFYMNGYSNDIFVTCVYPGFVATRKEFMEYLEQLGCRVPINTPDEVADTAIDAVLRNRCEVITSSLIMRIMLKFYAFMPNEVSRLLLGMFIDKVPQLTVRKED</sequence>
<evidence type="ECO:0000313" key="2">
    <source>
        <dbReference type="EnsemblMetazoa" id="AAEL013603-PA"/>
    </source>
</evidence>
<dbReference type="VEuPathDB" id="VectorBase:AAEL013603"/>
<dbReference type="InterPro" id="IPR036291">
    <property type="entry name" value="NAD(P)-bd_dom_sf"/>
</dbReference>
<protein>
    <submittedName>
        <fullName evidence="2">Uncharacterized protein</fullName>
    </submittedName>
</protein>
<dbReference type="EnsemblMetazoa" id="AAEL013603-RA">
    <property type="protein sequence ID" value="AAEL013603-PA"/>
    <property type="gene ID" value="AAEL013603"/>
</dbReference>
<organism evidence="2 3">
    <name type="scientific">Aedes aegypti</name>
    <name type="common">Yellowfever mosquito</name>
    <name type="synonym">Culex aegypti</name>
    <dbReference type="NCBI Taxonomy" id="7159"/>
    <lineage>
        <taxon>Eukaryota</taxon>
        <taxon>Metazoa</taxon>
        <taxon>Ecdysozoa</taxon>
        <taxon>Arthropoda</taxon>
        <taxon>Hexapoda</taxon>
        <taxon>Insecta</taxon>
        <taxon>Pterygota</taxon>
        <taxon>Neoptera</taxon>
        <taxon>Endopterygota</taxon>
        <taxon>Diptera</taxon>
        <taxon>Nematocera</taxon>
        <taxon>Culicoidea</taxon>
        <taxon>Culicidae</taxon>
        <taxon>Culicinae</taxon>
        <taxon>Aedini</taxon>
        <taxon>Aedes</taxon>
        <taxon>Stegomyia</taxon>
    </lineage>
</organism>
<dbReference type="Gene3D" id="3.40.50.720">
    <property type="entry name" value="NAD(P)-binding Rossmann-like Domain"/>
    <property type="match status" value="1"/>
</dbReference>
<dbReference type="Proteomes" id="UP000008820">
    <property type="component" value="Chromosome 2"/>
</dbReference>
<accession>A0A1S4FZG9</accession>
<reference evidence="2 3" key="1">
    <citation type="submission" date="2017-06" db="EMBL/GenBank/DDBJ databases">
        <title>Aedes aegypti genome working group (AGWG) sequencing and assembly.</title>
        <authorList>
            <consortium name="Aedes aegypti Genome Working Group (AGWG)"/>
            <person name="Matthews B.J."/>
        </authorList>
    </citation>
    <scope>NUCLEOTIDE SEQUENCE [LARGE SCALE GENOMIC DNA]</scope>
    <source>
        <strain evidence="2 3">LVP_AGWG</strain>
    </source>
</reference>
<dbReference type="InterPro" id="IPR002347">
    <property type="entry name" value="SDR_fam"/>
</dbReference>
<proteinExistence type="inferred from homology"/>
<gene>
    <name evidence="2" type="primary">5578282</name>
</gene>
<dbReference type="GO" id="GO:0016616">
    <property type="term" value="F:oxidoreductase activity, acting on the CH-OH group of donors, NAD or NADP as acceptor"/>
    <property type="evidence" value="ECO:0007669"/>
    <property type="project" value="TreeGrafter"/>
</dbReference>
<dbReference type="PRINTS" id="PR00080">
    <property type="entry name" value="SDRFAMILY"/>
</dbReference>
<dbReference type="Pfam" id="PF00106">
    <property type="entry name" value="adh_short"/>
    <property type="match status" value="1"/>
</dbReference>
<dbReference type="SUPFAM" id="SSF51735">
    <property type="entry name" value="NAD(P)-binding Rossmann-fold domains"/>
    <property type="match status" value="1"/>
</dbReference>